<name>A0ABX0DG14_9MICC</name>
<keyword evidence="2" id="KW-0812">Transmembrane</keyword>
<evidence type="ECO:0000256" key="1">
    <source>
        <dbReference type="SAM" id="MobiDB-lite"/>
    </source>
</evidence>
<keyword evidence="4" id="KW-1185">Reference proteome</keyword>
<accession>A0ABX0DG14</accession>
<comment type="caution">
    <text evidence="3">The sequence shown here is derived from an EMBL/GenBank/DDBJ whole genome shotgun (WGS) entry which is preliminary data.</text>
</comment>
<gene>
    <name evidence="3" type="ORF">G6N77_14830</name>
</gene>
<protein>
    <submittedName>
        <fullName evidence="3">Uncharacterized protein</fullName>
    </submittedName>
</protein>
<evidence type="ECO:0000256" key="2">
    <source>
        <dbReference type="SAM" id="Phobius"/>
    </source>
</evidence>
<feature type="compositionally biased region" description="Basic and acidic residues" evidence="1">
    <location>
        <begin position="13"/>
        <end position="24"/>
    </location>
</feature>
<dbReference type="RefSeq" id="WP_165182945.1">
    <property type="nucleotide sequence ID" value="NZ_JAAKZI010000028.1"/>
</dbReference>
<sequence length="566" mass="63277">MADETEPPNSTGDEGRRPDPDGPGRRLPWFDRLQNGLLSFAGRRFYGQLPAFVHKPFDVLIAWLYRLSSVHHEKSRPLNDGNYNIVIPTDERISVPYVWVVEMFPPSYADGMFRSIRRAGWTQDSPLLGTNVENIIRRARQSGNLGSRSIAKLVDPAEMDQSSRRIFGYKAERLPPMFKSIDVTLVELGSSLTALVAGFELKQHDSLRLDRALRAVREPVVTNLGRGAHSVRSRLDESNRWVERERAAIHDQARGWFVRRMPGVFAAESRGKQLPTMDLIITEIAKPFVTTFRDGGNYLPALGLSPGLFRTTAPELPGISFTQYSPGHQSDPNREYDLYSLSGCLLDIPNNDDATSGGEPPSIRIIANEVNELVPRFLARLGITALLGLKSRSSAASRDLAHDLHSRHAVRSTKKLRESFLRGSLDTLSIASGVRLITTFPNDYKWNVMEFFTERNLIPTLESVSQHVEPESQLSSMLLYQRQQAKSLLRDDAETRQILGVVASLTGSIEGMRVQRWALWISLLSLVTALIAIAISIAAADGGSAHMDVVRSIFSGLRIFWRNVIQ</sequence>
<evidence type="ECO:0000313" key="3">
    <source>
        <dbReference type="EMBL" id="NGN84720.1"/>
    </source>
</evidence>
<dbReference type="Proteomes" id="UP000479226">
    <property type="component" value="Unassembled WGS sequence"/>
</dbReference>
<feature type="transmembrane region" description="Helical" evidence="2">
    <location>
        <begin position="517"/>
        <end position="540"/>
    </location>
</feature>
<keyword evidence="2" id="KW-0472">Membrane</keyword>
<feature type="region of interest" description="Disordered" evidence="1">
    <location>
        <begin position="1"/>
        <end position="25"/>
    </location>
</feature>
<organism evidence="3 4">
    <name type="scientific">Arthrobacter silviterrae</name>
    <dbReference type="NCBI Taxonomy" id="2026658"/>
    <lineage>
        <taxon>Bacteria</taxon>
        <taxon>Bacillati</taxon>
        <taxon>Actinomycetota</taxon>
        <taxon>Actinomycetes</taxon>
        <taxon>Micrococcales</taxon>
        <taxon>Micrococcaceae</taxon>
        <taxon>Arthrobacter</taxon>
    </lineage>
</organism>
<reference evidence="3 4" key="1">
    <citation type="submission" date="2020-02" db="EMBL/GenBank/DDBJ databases">
        <title>Genome sequence of the type strain DSM 27180 of Arthrobacter silviterrae.</title>
        <authorList>
            <person name="Gao J."/>
            <person name="Sun J."/>
        </authorList>
    </citation>
    <scope>NUCLEOTIDE SEQUENCE [LARGE SCALE GENOMIC DNA]</scope>
    <source>
        <strain evidence="3 4">DSM 27180</strain>
    </source>
</reference>
<keyword evidence="2" id="KW-1133">Transmembrane helix</keyword>
<evidence type="ECO:0000313" key="4">
    <source>
        <dbReference type="Proteomes" id="UP000479226"/>
    </source>
</evidence>
<dbReference type="EMBL" id="JAAKZI010000028">
    <property type="protein sequence ID" value="NGN84720.1"/>
    <property type="molecule type" value="Genomic_DNA"/>
</dbReference>
<proteinExistence type="predicted"/>